<dbReference type="PROSITE" id="PS50244">
    <property type="entry name" value="S5A_REDUCTASE"/>
    <property type="match status" value="1"/>
</dbReference>
<gene>
    <name evidence="2" type="ORF">SAMN05192546_101186</name>
</gene>
<keyword evidence="3" id="KW-1185">Reference proteome</keyword>
<keyword evidence="1" id="KW-0472">Membrane</keyword>
<evidence type="ECO:0000313" key="2">
    <source>
        <dbReference type="EMBL" id="SDY27990.1"/>
    </source>
</evidence>
<organism evidence="2 3">
    <name type="scientific">Tindallia californiensis</name>
    <dbReference type="NCBI Taxonomy" id="159292"/>
    <lineage>
        <taxon>Bacteria</taxon>
        <taxon>Bacillati</taxon>
        <taxon>Bacillota</taxon>
        <taxon>Clostridia</taxon>
        <taxon>Peptostreptococcales</taxon>
        <taxon>Tindalliaceae</taxon>
        <taxon>Tindallia</taxon>
    </lineage>
</organism>
<reference evidence="2 3" key="1">
    <citation type="submission" date="2016-10" db="EMBL/GenBank/DDBJ databases">
        <authorList>
            <person name="de Groot N.N."/>
        </authorList>
    </citation>
    <scope>NUCLEOTIDE SEQUENCE [LARGE SCALE GENOMIC DNA]</scope>
    <source>
        <strain evidence="2 3">APO</strain>
    </source>
</reference>
<dbReference type="AlphaFoldDB" id="A0A1H3IJW3"/>
<feature type="transmembrane region" description="Helical" evidence="1">
    <location>
        <begin position="130"/>
        <end position="151"/>
    </location>
</feature>
<keyword evidence="1" id="KW-1133">Transmembrane helix</keyword>
<dbReference type="RefSeq" id="WP_093309984.1">
    <property type="nucleotide sequence ID" value="NZ_FNPV01000001.1"/>
</dbReference>
<evidence type="ECO:0000256" key="1">
    <source>
        <dbReference type="SAM" id="Phobius"/>
    </source>
</evidence>
<feature type="transmembrane region" description="Helical" evidence="1">
    <location>
        <begin position="209"/>
        <end position="229"/>
    </location>
</feature>
<sequence length="258" mass="29951">MKSLLFQSAIVVFAYFMLFFVMAQIIKNNSIVDMGWGPGFVVVTIYAWLTSESLTIRGSLVMILVVIWGSRLAYHIVRRNIGKPEDFRYANWRNEWGKWVVPRAFFQVFMLQGFFMLVVAYPVLLVQASARTGFGILETLGLTVWVIGFYFESVGDRQLREFKKRPENRGKIIQHGLWRYTRHPNYFGEATMWWGLWIMAIPVEWGWTGIISPLAITWLLLFVSGVPMLEKKYKGNPEFEAYAQKTNAFFPGPPKKSH</sequence>
<name>A0A1H3IJW3_9FIRM</name>
<dbReference type="Gene3D" id="1.20.120.1630">
    <property type="match status" value="1"/>
</dbReference>
<protein>
    <submittedName>
        <fullName evidence="2">Steroid 5-alpha reductase family enzyme</fullName>
    </submittedName>
</protein>
<accession>A0A1H3IJW3</accession>
<dbReference type="EMBL" id="FNPV01000001">
    <property type="protein sequence ID" value="SDY27990.1"/>
    <property type="molecule type" value="Genomic_DNA"/>
</dbReference>
<proteinExistence type="predicted"/>
<keyword evidence="1" id="KW-0812">Transmembrane</keyword>
<dbReference type="STRING" id="159292.SAMN05192546_101186"/>
<dbReference type="PANTHER" id="PTHR32251:SF17">
    <property type="entry name" value="STEROID 5-ALPHA REDUCTASE C-TERMINAL DOMAIN-CONTAINING PROTEIN"/>
    <property type="match status" value="1"/>
</dbReference>
<evidence type="ECO:0000313" key="3">
    <source>
        <dbReference type="Proteomes" id="UP000199230"/>
    </source>
</evidence>
<dbReference type="OrthoDB" id="9779233at2"/>
<feature type="transmembrane region" description="Helical" evidence="1">
    <location>
        <begin position="104"/>
        <end position="124"/>
    </location>
</feature>
<dbReference type="GO" id="GO:0016020">
    <property type="term" value="C:membrane"/>
    <property type="evidence" value="ECO:0007669"/>
    <property type="project" value="TreeGrafter"/>
</dbReference>
<dbReference type="Pfam" id="PF06966">
    <property type="entry name" value="DUF1295"/>
    <property type="match status" value="1"/>
</dbReference>
<dbReference type="PANTHER" id="PTHR32251">
    <property type="entry name" value="3-OXO-5-ALPHA-STEROID 4-DEHYDROGENASE"/>
    <property type="match status" value="1"/>
</dbReference>
<dbReference type="Proteomes" id="UP000199230">
    <property type="component" value="Unassembled WGS sequence"/>
</dbReference>
<dbReference type="InterPro" id="IPR010721">
    <property type="entry name" value="UstE-like"/>
</dbReference>
<feature type="transmembrane region" description="Helical" evidence="1">
    <location>
        <begin position="6"/>
        <end position="23"/>
    </location>
</feature>